<evidence type="ECO:0008006" key="4">
    <source>
        <dbReference type="Google" id="ProtNLM"/>
    </source>
</evidence>
<name>A0A2S8GBY0_9BACT</name>
<dbReference type="InterPro" id="IPR011989">
    <property type="entry name" value="ARM-like"/>
</dbReference>
<evidence type="ECO:0000313" key="2">
    <source>
        <dbReference type="EMBL" id="PQO41947.1"/>
    </source>
</evidence>
<evidence type="ECO:0000313" key="3">
    <source>
        <dbReference type="Proteomes" id="UP000239388"/>
    </source>
</evidence>
<dbReference type="Proteomes" id="UP000239388">
    <property type="component" value="Unassembled WGS sequence"/>
</dbReference>
<dbReference type="RefSeq" id="WP_105351351.1">
    <property type="nucleotide sequence ID" value="NZ_PUIB01000004.1"/>
</dbReference>
<organism evidence="2 3">
    <name type="scientific">Blastopirellula marina</name>
    <dbReference type="NCBI Taxonomy" id="124"/>
    <lineage>
        <taxon>Bacteria</taxon>
        <taxon>Pseudomonadati</taxon>
        <taxon>Planctomycetota</taxon>
        <taxon>Planctomycetia</taxon>
        <taxon>Pirellulales</taxon>
        <taxon>Pirellulaceae</taxon>
        <taxon>Blastopirellula</taxon>
    </lineage>
</organism>
<dbReference type="EMBL" id="PUIB01000004">
    <property type="protein sequence ID" value="PQO41947.1"/>
    <property type="molecule type" value="Genomic_DNA"/>
</dbReference>
<protein>
    <recommendedName>
        <fullName evidence="4">HEAT repeat domain-containing protein</fullName>
    </recommendedName>
</protein>
<dbReference type="Gene3D" id="1.25.10.10">
    <property type="entry name" value="Leucine-rich Repeat Variant"/>
    <property type="match status" value="1"/>
</dbReference>
<dbReference type="InterPro" id="IPR016024">
    <property type="entry name" value="ARM-type_fold"/>
</dbReference>
<feature type="signal peptide" evidence="1">
    <location>
        <begin position="1"/>
        <end position="20"/>
    </location>
</feature>
<proteinExistence type="predicted"/>
<accession>A0A2S8GBY0</accession>
<dbReference type="AlphaFoldDB" id="A0A2S8GBY0"/>
<gene>
    <name evidence="2" type="ORF">C5Y98_02620</name>
</gene>
<reference evidence="2 3" key="1">
    <citation type="submission" date="2018-02" db="EMBL/GenBank/DDBJ databases">
        <title>Comparative genomes isolates from brazilian mangrove.</title>
        <authorList>
            <person name="Araujo J.E."/>
            <person name="Taketani R.G."/>
            <person name="Silva M.C.P."/>
            <person name="Loureco M.V."/>
            <person name="Andreote F.D."/>
        </authorList>
    </citation>
    <scope>NUCLEOTIDE SEQUENCE [LARGE SCALE GENOMIC DNA]</scope>
    <source>
        <strain evidence="2 3">NAP PRIS-MGV</strain>
    </source>
</reference>
<comment type="caution">
    <text evidence="2">The sequence shown here is derived from an EMBL/GenBank/DDBJ whole genome shotgun (WGS) entry which is preliminary data.</text>
</comment>
<sequence>MTRLWLLSVVLLAGPVSTSAAQVSDLEKTRAEFEALATEVPLLSISSVLYNRFDHLTFRNTENPEQYQQAMRKVTGGNYARETLLSLLSDDDPKIRTLAAIALFDREDPHDLPALVALCDDNAETFPRLQESAYALNLFQKSEKAPPTTKQTVGEVAKKMVAFYMGRSGFYYGVSHPKEPGFDAYWQARQHRTSCVGWFAVQLDRASQASFPVRDERLPLIKAVRQRIDALPADQRAWTLLYLGGSQQNEVLVNEVELLEACQSLGADKLLQMLQHKIPTDDPDLQPRKRDNSYYKRMQMFVLRHAQQLLRKKDSAALLACERWQRDYLRHGISNPLLTPWWAIAAAQLNPGQAAEILHAAYDRFQGEYDAGNQAQLCIALWQLGGQKELDFIRDWFYEVEPERGMSIHSRIRLIQAMQDDPHGREMIAKIIQDQRLDDLDWQSLRQLIQTVNAWTASPVVTEEDLQAARHPLGISHYHWEKERARKDYPAETKALEANLQDWRNKLHAIAPQLLKPSSAQQPDEA</sequence>
<keyword evidence="1" id="KW-0732">Signal</keyword>
<evidence type="ECO:0000256" key="1">
    <source>
        <dbReference type="SAM" id="SignalP"/>
    </source>
</evidence>
<dbReference type="SUPFAM" id="SSF48371">
    <property type="entry name" value="ARM repeat"/>
    <property type="match status" value="1"/>
</dbReference>
<feature type="chain" id="PRO_5015466299" description="HEAT repeat domain-containing protein" evidence="1">
    <location>
        <begin position="21"/>
        <end position="526"/>
    </location>
</feature>